<keyword evidence="1" id="KW-0304">Gas vesicle</keyword>
<organism evidence="4 5">
    <name type="scientific">Xanthobacter agilis</name>
    <dbReference type="NCBI Taxonomy" id="47492"/>
    <lineage>
        <taxon>Bacteria</taxon>
        <taxon>Pseudomonadati</taxon>
        <taxon>Pseudomonadota</taxon>
        <taxon>Alphaproteobacteria</taxon>
        <taxon>Hyphomicrobiales</taxon>
        <taxon>Xanthobacteraceae</taxon>
        <taxon>Xanthobacter</taxon>
    </lineage>
</organism>
<dbReference type="Pfam" id="PF06386">
    <property type="entry name" value="GvpL_GvpF"/>
    <property type="match status" value="1"/>
</dbReference>
<dbReference type="Proteomes" id="UP001241747">
    <property type="component" value="Unassembled WGS sequence"/>
</dbReference>
<gene>
    <name evidence="4" type="ORF">QOZ94_003926</name>
</gene>
<dbReference type="PANTHER" id="PTHR36852">
    <property type="entry name" value="PROTEIN GVPL 2"/>
    <property type="match status" value="1"/>
</dbReference>
<sequence length="231" mass="24595">MLYLYAVLESPPPATPMPSGIGGGAPVFVDACGLVCAASETLAATIPPDSAHVWRHQEVVGALMKGGPVLPLRFGTLTEDAAACRRLLTRHHDVLRAQLDRVRHCLEFALRVAGLPEMADPATGPMPRPAELGPGAAHLRTLARRERGWPSSTAEFPHDGLTAHAADRLLWARSPSQPDLRASFLVPRAYASSFLADVSALQHLRPDLGITVTGPWPPYSFSDPDLSGGAP</sequence>
<accession>A0ABU0LJ03</accession>
<reference evidence="4 5" key="1">
    <citation type="submission" date="2023-07" db="EMBL/GenBank/DDBJ databases">
        <title>Genomic Encyclopedia of Type Strains, Phase IV (KMG-IV): sequencing the most valuable type-strain genomes for metagenomic binning, comparative biology and taxonomic classification.</title>
        <authorList>
            <person name="Goeker M."/>
        </authorList>
    </citation>
    <scope>NUCLEOTIDE SEQUENCE [LARGE SCALE GENOMIC DNA]</scope>
    <source>
        <strain evidence="4 5">DSM 3770</strain>
    </source>
</reference>
<name>A0ABU0LJ03_XANAG</name>
<evidence type="ECO:0000256" key="3">
    <source>
        <dbReference type="ARBA" id="ARBA00035643"/>
    </source>
</evidence>
<evidence type="ECO:0000313" key="4">
    <source>
        <dbReference type="EMBL" id="MDQ0507110.1"/>
    </source>
</evidence>
<dbReference type="InterPro" id="IPR009430">
    <property type="entry name" value="GvpL/GvpF"/>
</dbReference>
<evidence type="ECO:0000256" key="2">
    <source>
        <dbReference type="ARBA" id="ARBA00035108"/>
    </source>
</evidence>
<proteinExistence type="inferred from homology"/>
<comment type="caution">
    <text evidence="4">The sequence shown here is derived from an EMBL/GenBank/DDBJ whole genome shotgun (WGS) entry which is preliminary data.</text>
</comment>
<evidence type="ECO:0000313" key="5">
    <source>
        <dbReference type="Proteomes" id="UP001241747"/>
    </source>
</evidence>
<dbReference type="PANTHER" id="PTHR36852:SF1">
    <property type="entry name" value="PROTEIN GVPL 2"/>
    <property type="match status" value="1"/>
</dbReference>
<comment type="subcellular location">
    <subcellularLocation>
        <location evidence="2">Gas vesicle</location>
    </subcellularLocation>
</comment>
<evidence type="ECO:0008006" key="6">
    <source>
        <dbReference type="Google" id="ProtNLM"/>
    </source>
</evidence>
<keyword evidence="5" id="KW-1185">Reference proteome</keyword>
<protein>
    <recommendedName>
        <fullName evidence="6">Gas vesicle protein</fullName>
    </recommendedName>
</protein>
<dbReference type="RefSeq" id="WP_237347653.1">
    <property type="nucleotide sequence ID" value="NZ_JABWGX010000044.1"/>
</dbReference>
<evidence type="ECO:0000256" key="1">
    <source>
        <dbReference type="ARBA" id="ARBA00022987"/>
    </source>
</evidence>
<comment type="similarity">
    <text evidence="3">Belongs to the gas vesicle GvpF/GvpL family.</text>
</comment>
<dbReference type="EMBL" id="JAUSVY010000013">
    <property type="protein sequence ID" value="MDQ0507110.1"/>
    <property type="molecule type" value="Genomic_DNA"/>
</dbReference>